<keyword evidence="9 11" id="KW-0464">Manganese</keyword>
<dbReference type="Pfam" id="PF22617">
    <property type="entry name" value="HCS_D2"/>
    <property type="match status" value="1"/>
</dbReference>
<accession>A0A069RJN6</accession>
<dbReference type="InterPro" id="IPR013785">
    <property type="entry name" value="Aldolase_TIM"/>
</dbReference>
<keyword evidence="5 11" id="KW-0432">Leucine biosynthesis</keyword>
<dbReference type="Proteomes" id="UP000027946">
    <property type="component" value="Unassembled WGS sequence"/>
</dbReference>
<evidence type="ECO:0000256" key="6">
    <source>
        <dbReference type="ARBA" id="ARBA00022605"/>
    </source>
</evidence>
<dbReference type="OrthoDB" id="9804858at2"/>
<comment type="catalytic activity">
    <reaction evidence="11">
        <text>3-methyl-2-oxobutanoate + acetyl-CoA + H2O = (2S)-2-isopropylmalate + CoA + H(+)</text>
        <dbReference type="Rhea" id="RHEA:21524"/>
        <dbReference type="ChEBI" id="CHEBI:1178"/>
        <dbReference type="ChEBI" id="CHEBI:11851"/>
        <dbReference type="ChEBI" id="CHEBI:15377"/>
        <dbReference type="ChEBI" id="CHEBI:15378"/>
        <dbReference type="ChEBI" id="CHEBI:57287"/>
        <dbReference type="ChEBI" id="CHEBI:57288"/>
        <dbReference type="EC" id="2.3.3.13"/>
    </reaction>
</comment>
<dbReference type="InterPro" id="IPR005671">
    <property type="entry name" value="LeuA_bact_synth"/>
</dbReference>
<evidence type="ECO:0000313" key="14">
    <source>
        <dbReference type="Proteomes" id="UP000027946"/>
    </source>
</evidence>
<dbReference type="NCBIfam" id="TIGR00973">
    <property type="entry name" value="leuA_bact"/>
    <property type="match status" value="1"/>
</dbReference>
<dbReference type="SUPFAM" id="SSF110921">
    <property type="entry name" value="2-isopropylmalate synthase LeuA, allosteric (dimerisation) domain"/>
    <property type="match status" value="1"/>
</dbReference>
<dbReference type="Gene3D" id="3.30.160.270">
    <property type="match status" value="1"/>
</dbReference>
<gene>
    <name evidence="11 13" type="primary">leuA</name>
    <name evidence="13" type="ORF">CLIT_19c00070</name>
</gene>
<evidence type="ECO:0000256" key="10">
    <source>
        <dbReference type="ARBA" id="ARBA00023304"/>
    </source>
</evidence>
<feature type="binding site" evidence="11">
    <location>
        <position position="14"/>
    </location>
    <ligand>
        <name>Mn(2+)</name>
        <dbReference type="ChEBI" id="CHEBI:29035"/>
    </ligand>
</feature>
<dbReference type="NCBIfam" id="NF002086">
    <property type="entry name" value="PRK00915.1-3"/>
    <property type="match status" value="1"/>
</dbReference>
<proteinExistence type="inferred from homology"/>
<dbReference type="FunFam" id="1.10.238.260:FF:000001">
    <property type="entry name" value="2-isopropylmalate synthase"/>
    <property type="match status" value="1"/>
</dbReference>
<dbReference type="HAMAP" id="MF_01025">
    <property type="entry name" value="LeuA_type1"/>
    <property type="match status" value="1"/>
</dbReference>
<dbReference type="SUPFAM" id="SSF51569">
    <property type="entry name" value="Aldolase"/>
    <property type="match status" value="1"/>
</dbReference>
<dbReference type="NCBIfam" id="NF002088">
    <property type="entry name" value="PRK00915.1-5"/>
    <property type="match status" value="1"/>
</dbReference>
<dbReference type="GO" id="GO:0003852">
    <property type="term" value="F:2-isopropylmalate synthase activity"/>
    <property type="evidence" value="ECO:0007669"/>
    <property type="project" value="UniProtKB-UniRule"/>
</dbReference>
<dbReference type="InterPro" id="IPR050073">
    <property type="entry name" value="2-IPM_HCS-like"/>
</dbReference>
<comment type="similarity">
    <text evidence="2 11">Belongs to the alpha-IPM synthase/homocitrate synthase family. LeuA type 1 subfamily.</text>
</comment>
<dbReference type="PROSITE" id="PS00815">
    <property type="entry name" value="AIPM_HOMOCIT_SYNTH_1"/>
    <property type="match status" value="1"/>
</dbReference>
<keyword evidence="6 11" id="KW-0028">Amino-acid biosynthesis</keyword>
<feature type="binding site" evidence="11">
    <location>
        <position position="202"/>
    </location>
    <ligand>
        <name>Mn(2+)</name>
        <dbReference type="ChEBI" id="CHEBI:29035"/>
    </ligand>
</feature>
<dbReference type="STRING" id="1121324.CLIT_19c00070"/>
<reference evidence="13 14" key="1">
    <citation type="submission" date="2014-03" db="EMBL/GenBank/DDBJ databases">
        <title>Genome sequence of Clostridium litorale W6, DSM 5388.</title>
        <authorList>
            <person name="Poehlein A."/>
            <person name="Jagirdar A."/>
            <person name="Khonsari B."/>
            <person name="Chibani C.M."/>
            <person name="Gutierrez Gutierrez D.A."/>
            <person name="Davydova E."/>
            <person name="Alghaithi H.S."/>
            <person name="Nair K.P."/>
            <person name="Dhamotharan K."/>
            <person name="Chandran L."/>
            <person name="G W."/>
            <person name="Daniel R."/>
        </authorList>
    </citation>
    <scope>NUCLEOTIDE SEQUENCE [LARGE SCALE GENOMIC DNA]</scope>
    <source>
        <strain evidence="13 14">W6</strain>
    </source>
</reference>
<dbReference type="Gene3D" id="1.10.238.260">
    <property type="match status" value="1"/>
</dbReference>
<evidence type="ECO:0000256" key="5">
    <source>
        <dbReference type="ARBA" id="ARBA00022430"/>
    </source>
</evidence>
<feature type="binding site" evidence="11">
    <location>
        <position position="238"/>
    </location>
    <ligand>
        <name>Mn(2+)</name>
        <dbReference type="ChEBI" id="CHEBI:29035"/>
    </ligand>
</feature>
<dbReference type="Gene3D" id="3.20.20.70">
    <property type="entry name" value="Aldolase class I"/>
    <property type="match status" value="1"/>
</dbReference>
<dbReference type="FunFam" id="3.20.20.70:FF:000010">
    <property type="entry name" value="2-isopropylmalate synthase"/>
    <property type="match status" value="1"/>
</dbReference>
<feature type="region of interest" description="Regulatory domain" evidence="11">
    <location>
        <begin position="391"/>
        <end position="510"/>
    </location>
</feature>
<comment type="subunit">
    <text evidence="11">Homodimer.</text>
</comment>
<dbReference type="InterPro" id="IPR036230">
    <property type="entry name" value="LeuA_allosteric_dom_sf"/>
</dbReference>
<keyword evidence="11" id="KW-0963">Cytoplasm</keyword>
<dbReference type="Pfam" id="PF08502">
    <property type="entry name" value="LeuA_dimer"/>
    <property type="match status" value="1"/>
</dbReference>
<evidence type="ECO:0000256" key="11">
    <source>
        <dbReference type="HAMAP-Rule" id="MF_01025"/>
    </source>
</evidence>
<dbReference type="EMBL" id="JJMM01000019">
    <property type="protein sequence ID" value="KDR94457.1"/>
    <property type="molecule type" value="Genomic_DNA"/>
</dbReference>
<comment type="function">
    <text evidence="11">Catalyzes the condensation of the acetyl group of acetyl-CoA with 3-methyl-2-oxobutanoate (2-ketoisovalerate) to form 3-carboxy-3-hydroxy-4-methylpentanoate (2-isopropylmalate).</text>
</comment>
<comment type="pathway">
    <text evidence="1 11">Amino-acid biosynthesis; L-leucine biosynthesis; L-leucine from 3-methyl-2-oxobutanoate: step 1/4.</text>
</comment>
<dbReference type="InterPro" id="IPR013709">
    <property type="entry name" value="2-isopropylmalate_synth_dimer"/>
</dbReference>
<dbReference type="RefSeq" id="WP_038266901.1">
    <property type="nucleotide sequence ID" value="NZ_FSRH01000026.1"/>
</dbReference>
<keyword evidence="10 11" id="KW-0100">Branched-chain amino acid biosynthesis</keyword>
<dbReference type="InterPro" id="IPR000891">
    <property type="entry name" value="PYR_CT"/>
</dbReference>
<dbReference type="PROSITE" id="PS50991">
    <property type="entry name" value="PYR_CT"/>
    <property type="match status" value="1"/>
</dbReference>
<comment type="caution">
    <text evidence="13">The sequence shown here is derived from an EMBL/GenBank/DDBJ whole genome shotgun (WGS) entry which is preliminary data.</text>
</comment>
<dbReference type="CDD" id="cd07940">
    <property type="entry name" value="DRE_TIM_IPMS"/>
    <property type="match status" value="1"/>
</dbReference>
<dbReference type="FunFam" id="3.30.160.270:FF:000003">
    <property type="entry name" value="2-isopropylmalate synthase"/>
    <property type="match status" value="1"/>
</dbReference>
<dbReference type="NCBIfam" id="NF002085">
    <property type="entry name" value="PRK00915.1-2"/>
    <property type="match status" value="1"/>
</dbReference>
<dbReference type="eggNOG" id="COG0119">
    <property type="taxonomic scope" value="Bacteria"/>
</dbReference>
<evidence type="ECO:0000256" key="8">
    <source>
        <dbReference type="ARBA" id="ARBA00022723"/>
    </source>
</evidence>
<dbReference type="PROSITE" id="PS00816">
    <property type="entry name" value="AIPM_HOMOCIT_SYNTH_2"/>
    <property type="match status" value="1"/>
</dbReference>
<evidence type="ECO:0000313" key="13">
    <source>
        <dbReference type="EMBL" id="KDR94457.1"/>
    </source>
</evidence>
<keyword evidence="13" id="KW-0012">Acyltransferase</keyword>
<dbReference type="PANTHER" id="PTHR10277">
    <property type="entry name" value="HOMOCITRATE SYNTHASE-RELATED"/>
    <property type="match status" value="1"/>
</dbReference>
<protein>
    <recommendedName>
        <fullName evidence="4 11">2-isopropylmalate synthase</fullName>
        <ecNumber evidence="3 11">2.3.3.13</ecNumber>
    </recommendedName>
    <alternativeName>
        <fullName evidence="11">Alpha-IPM synthase</fullName>
    </alternativeName>
    <alternativeName>
        <fullName evidence="11">Alpha-isopropylmalate synthase</fullName>
    </alternativeName>
</protein>
<dbReference type="GO" id="GO:0005737">
    <property type="term" value="C:cytoplasm"/>
    <property type="evidence" value="ECO:0007669"/>
    <property type="project" value="UniProtKB-UniRule"/>
</dbReference>
<keyword evidence="8 11" id="KW-0479">Metal-binding</keyword>
<evidence type="ECO:0000259" key="12">
    <source>
        <dbReference type="PROSITE" id="PS50991"/>
    </source>
</evidence>
<keyword evidence="7 11" id="KW-0808">Transferase</keyword>
<evidence type="ECO:0000256" key="9">
    <source>
        <dbReference type="ARBA" id="ARBA00023211"/>
    </source>
</evidence>
<dbReference type="GO" id="GO:0030145">
    <property type="term" value="F:manganese ion binding"/>
    <property type="evidence" value="ECO:0007669"/>
    <property type="project" value="UniProtKB-UniRule"/>
</dbReference>
<evidence type="ECO:0000256" key="2">
    <source>
        <dbReference type="ARBA" id="ARBA00009396"/>
    </source>
</evidence>
<evidence type="ECO:0000256" key="3">
    <source>
        <dbReference type="ARBA" id="ARBA00012973"/>
    </source>
</evidence>
<dbReference type="GO" id="GO:0009098">
    <property type="term" value="P:L-leucine biosynthetic process"/>
    <property type="evidence" value="ECO:0007669"/>
    <property type="project" value="UniProtKB-UniRule"/>
</dbReference>
<keyword evidence="14" id="KW-1185">Reference proteome</keyword>
<evidence type="ECO:0000256" key="4">
    <source>
        <dbReference type="ARBA" id="ARBA00018198"/>
    </source>
</evidence>
<feature type="binding site" evidence="11">
    <location>
        <position position="204"/>
    </location>
    <ligand>
        <name>Mn(2+)</name>
        <dbReference type="ChEBI" id="CHEBI:29035"/>
    </ligand>
</feature>
<dbReference type="SMART" id="SM00917">
    <property type="entry name" value="LeuA_dimer"/>
    <property type="match status" value="1"/>
</dbReference>
<dbReference type="InterPro" id="IPR054691">
    <property type="entry name" value="LeuA/HCS_post-cat"/>
</dbReference>
<dbReference type="PANTHER" id="PTHR10277:SF9">
    <property type="entry name" value="2-ISOPROPYLMALATE SYNTHASE 1, CHLOROPLASTIC-RELATED"/>
    <property type="match status" value="1"/>
</dbReference>
<dbReference type="AlphaFoldDB" id="A0A069RJN6"/>
<feature type="domain" description="Pyruvate carboxyltransferase" evidence="12">
    <location>
        <begin position="5"/>
        <end position="267"/>
    </location>
</feature>
<name>A0A069RJN6_PEPLI</name>
<evidence type="ECO:0000256" key="7">
    <source>
        <dbReference type="ARBA" id="ARBA00022679"/>
    </source>
</evidence>
<comment type="cofactor">
    <cofactor evidence="11">
        <name>Mn(2+)</name>
        <dbReference type="ChEBI" id="CHEBI:29035"/>
    </cofactor>
</comment>
<dbReference type="GO" id="GO:0003985">
    <property type="term" value="F:acetyl-CoA C-acetyltransferase activity"/>
    <property type="evidence" value="ECO:0007669"/>
    <property type="project" value="UniProtKB-UniRule"/>
</dbReference>
<evidence type="ECO:0000256" key="1">
    <source>
        <dbReference type="ARBA" id="ARBA00004689"/>
    </source>
</evidence>
<dbReference type="Pfam" id="PF00682">
    <property type="entry name" value="HMGL-like"/>
    <property type="match status" value="1"/>
</dbReference>
<dbReference type="UniPathway" id="UPA00048">
    <property type="reaction ID" value="UER00070"/>
</dbReference>
<organism evidence="13 14">
    <name type="scientific">Peptoclostridium litorale DSM 5388</name>
    <dbReference type="NCBI Taxonomy" id="1121324"/>
    <lineage>
        <taxon>Bacteria</taxon>
        <taxon>Bacillati</taxon>
        <taxon>Bacillota</taxon>
        <taxon>Clostridia</taxon>
        <taxon>Peptostreptococcales</taxon>
        <taxon>Peptoclostridiaceae</taxon>
        <taxon>Peptoclostridium</taxon>
    </lineage>
</organism>
<dbReference type="InterPro" id="IPR002034">
    <property type="entry name" value="AIPM/Hcit_synth_CS"/>
</dbReference>
<dbReference type="EC" id="2.3.3.13" evidence="3 11"/>
<sequence length="510" mass="56455">MAKRIKIFDTTLRDGEQSPGCSMNLSEKIKMAKQLERLKVDVIEAGFAAASKGDFESVSQIAKNISECRVASLARALKKDIDFAWDAVKGAKHPRIHTFIATSPVHMKYKLRMSEEQVLERAVEMVKYAKRYCEDIEFSAEDATRSDVKFLSRLFEEVIKAGATVLNIPDTVGYTTPDEYYRLISSIRENVNGIDRVDISVHCHDDLGMAVANTLAAARAGATQLECTVNGIGERAGNAALEEIVMALQTRKDIFEMECKVDTTQIMKSSSLLSAITGVKVQPNKAIVGANAFAHESGIHQHGMLQEKSTYEIMTPESVGLKENMMVLGKHSGRHAFENRLKEMGYELSAEELQTAFEKFKALADKKKTVYDKDIEALIVDNAYEIPNEYTLERFIINSGNAITATASIALRHESEIMEDVAVGDGPVDAAFNAIEKIAGKSIKLEDYTINSVTQGKDAQGEVIVKVECDGRHYKGKGLSTDIIEASILAYVNCINQITYYDDKFEEKIS</sequence>